<keyword evidence="6" id="KW-0269">Exonuclease</keyword>
<dbReference type="Pfam" id="PF08066">
    <property type="entry name" value="PMC2NT"/>
    <property type="match status" value="1"/>
</dbReference>
<organism evidence="11 12">
    <name type="scientific">Exophiala sideris</name>
    <dbReference type="NCBI Taxonomy" id="1016849"/>
    <lineage>
        <taxon>Eukaryota</taxon>
        <taxon>Fungi</taxon>
        <taxon>Dikarya</taxon>
        <taxon>Ascomycota</taxon>
        <taxon>Pezizomycotina</taxon>
        <taxon>Eurotiomycetes</taxon>
        <taxon>Chaetothyriomycetidae</taxon>
        <taxon>Chaetothyriales</taxon>
        <taxon>Herpotrichiellaceae</taxon>
        <taxon>Exophiala</taxon>
    </lineage>
</organism>
<feature type="compositionally biased region" description="Basic residues" evidence="9">
    <location>
        <begin position="727"/>
        <end position="739"/>
    </location>
</feature>
<evidence type="ECO:0000256" key="1">
    <source>
        <dbReference type="ARBA" id="ARBA00004123"/>
    </source>
</evidence>
<feature type="domain" description="HRDC" evidence="10">
    <location>
        <begin position="443"/>
        <end position="523"/>
    </location>
</feature>
<evidence type="ECO:0000256" key="4">
    <source>
        <dbReference type="ARBA" id="ARBA00022801"/>
    </source>
</evidence>
<feature type="compositionally biased region" description="Polar residues" evidence="9">
    <location>
        <begin position="644"/>
        <end position="670"/>
    </location>
</feature>
<comment type="subcellular location">
    <subcellularLocation>
        <location evidence="1">Nucleus</location>
    </subcellularLocation>
</comment>
<feature type="region of interest" description="Disordered" evidence="9">
    <location>
        <begin position="768"/>
        <end position="812"/>
    </location>
</feature>
<keyword evidence="4" id="KW-0378">Hydrolase</keyword>
<feature type="compositionally biased region" description="Low complexity" evidence="9">
    <location>
        <begin position="703"/>
        <end position="713"/>
    </location>
</feature>
<dbReference type="InterPro" id="IPR002562">
    <property type="entry name" value="3'-5'_exonuclease_dom"/>
</dbReference>
<dbReference type="PANTHER" id="PTHR12124:SF47">
    <property type="entry name" value="EXOSOME COMPONENT 10"/>
    <property type="match status" value="1"/>
</dbReference>
<dbReference type="InterPro" id="IPR044876">
    <property type="entry name" value="HRDC_dom_sf"/>
</dbReference>
<evidence type="ECO:0000256" key="8">
    <source>
        <dbReference type="ARBA" id="ARBA00043957"/>
    </source>
</evidence>
<dbReference type="InterPro" id="IPR045092">
    <property type="entry name" value="Rrp6-like"/>
</dbReference>
<dbReference type="PANTHER" id="PTHR12124">
    <property type="entry name" value="POLYMYOSITIS/SCLERODERMA AUTOANTIGEN-RELATED"/>
    <property type="match status" value="1"/>
</dbReference>
<dbReference type="CDD" id="cd06147">
    <property type="entry name" value="Rrp6p_like_exo"/>
    <property type="match status" value="1"/>
</dbReference>
<evidence type="ECO:0000256" key="2">
    <source>
        <dbReference type="ARBA" id="ARBA00022552"/>
    </source>
</evidence>
<dbReference type="InterPro" id="IPR012588">
    <property type="entry name" value="Exosome-assoc_fac_Rrp6_N"/>
</dbReference>
<name>A0ABR0JBM6_9EURO</name>
<dbReference type="InterPro" id="IPR002121">
    <property type="entry name" value="HRDC_dom"/>
</dbReference>
<dbReference type="InterPro" id="IPR012337">
    <property type="entry name" value="RNaseH-like_sf"/>
</dbReference>
<evidence type="ECO:0000256" key="5">
    <source>
        <dbReference type="ARBA" id="ARBA00022835"/>
    </source>
</evidence>
<evidence type="ECO:0000256" key="3">
    <source>
        <dbReference type="ARBA" id="ARBA00022722"/>
    </source>
</evidence>
<keyword evidence="12" id="KW-1185">Reference proteome</keyword>
<reference evidence="11 12" key="1">
    <citation type="submission" date="2023-08" db="EMBL/GenBank/DDBJ databases">
        <title>Black Yeasts Isolated from many extreme environments.</title>
        <authorList>
            <person name="Coleine C."/>
            <person name="Stajich J.E."/>
            <person name="Selbmann L."/>
        </authorList>
    </citation>
    <scope>NUCLEOTIDE SEQUENCE [LARGE SCALE GENOMIC DNA]</scope>
    <source>
        <strain evidence="11 12">CCFEE 6328</strain>
    </source>
</reference>
<evidence type="ECO:0000259" key="10">
    <source>
        <dbReference type="PROSITE" id="PS50967"/>
    </source>
</evidence>
<keyword evidence="5" id="KW-0271">Exosome</keyword>
<comment type="caution">
    <text evidence="11">The sequence shown here is derived from an EMBL/GenBank/DDBJ whole genome shotgun (WGS) entry which is preliminary data.</text>
</comment>
<evidence type="ECO:0000313" key="12">
    <source>
        <dbReference type="Proteomes" id="UP001345691"/>
    </source>
</evidence>
<evidence type="ECO:0000256" key="6">
    <source>
        <dbReference type="ARBA" id="ARBA00022839"/>
    </source>
</evidence>
<protein>
    <submittedName>
        <fullName evidence="11">Exosome nuclease subunit</fullName>
    </submittedName>
</protein>
<dbReference type="InterPro" id="IPR036397">
    <property type="entry name" value="RNaseH_sf"/>
</dbReference>
<dbReference type="Proteomes" id="UP001345691">
    <property type="component" value="Unassembled WGS sequence"/>
</dbReference>
<dbReference type="Pfam" id="PF01612">
    <property type="entry name" value="DNA_pol_A_exo1"/>
    <property type="match status" value="1"/>
</dbReference>
<feature type="compositionally biased region" description="Low complexity" evidence="9">
    <location>
        <begin position="768"/>
        <end position="778"/>
    </location>
</feature>
<evidence type="ECO:0000256" key="7">
    <source>
        <dbReference type="ARBA" id="ARBA00023242"/>
    </source>
</evidence>
<dbReference type="PROSITE" id="PS50967">
    <property type="entry name" value="HRDC"/>
    <property type="match status" value="1"/>
</dbReference>
<gene>
    <name evidence="11" type="primary">RRP6</name>
    <name evidence="11" type="ORF">LTR69_005297</name>
</gene>
<keyword evidence="7" id="KW-0539">Nucleus</keyword>
<dbReference type="EMBL" id="JAVRRF010000010">
    <property type="protein sequence ID" value="KAK5060698.1"/>
    <property type="molecule type" value="Genomic_DNA"/>
</dbReference>
<dbReference type="Gene3D" id="1.10.150.80">
    <property type="entry name" value="HRDC domain"/>
    <property type="match status" value="1"/>
</dbReference>
<sequence>MDLTADFKTFQGQIQTALVAVTRTAGQVANEDLGFHRSSSEKLSRSLDRQNAHLLRLTNKLLKAVSKDTSNKPPTLQNQDGIDDNWRRVVDVVDDLLEKADSALDEVSGVLKRQSPAPQDGTLSPKQSGRVGRGFQRAFAPVTQKPQRLFDRKVNNADTAPFKPLLQNKPHAIVPLEECIGDEQTGYKHPYAPEIENYTYPASVYQIKDPLPFSPPEDGQPIFIDTEEGVKGMVQELKQATEIAIDLEHNDQRSYIGMVCLMQISTREKDWIIDTLKPWRENLQILNEVFADPNILKVFHGSNMDMIWLQRDLGLYVVGLFDTYHASIALQFPGKGLKHLLERFANFEAQKQYQTADWRIRPLPTELVDYARSDTHFLLNIYDNIRNMLVEASTPNDNLIDFVLRESKKEALQAYERPVYDMETGRGPLGWLGLLMQRSVNFNPQQFAVFRAVHEWRDRKARELDEGLQFIMSNNMVFQVAESMPMSAFNFHASCRGATKNIMGYLPELIEIIKKAKAEGLEGKSVQEVLKHSEEVYGIVPRPGRGPRKEKREPQTTFQGLGATLRELAASGGVDAATPTLNSDGAMELDVPVAVRSSASHLWGNVAPQYAHLPADAVTAIDALAAVLPLAAATADTTLEEAPSQSLPEPTPSATKTVPQKQTAPKSSEIFTLKELSQSKKRKAADVDEDVDVDMIAPTANGSSPADDASASPLPNNPAYEAQREAKKQRKAEKKARKKAEKDAAEAAAAAAQPFDYAAAESLLKPAAQATQQDGQTAKRMNPFAKALDASTGARRGKMGKELAGKSMTFKS</sequence>
<dbReference type="Gene3D" id="3.30.420.10">
    <property type="entry name" value="Ribonuclease H-like superfamily/Ribonuclease H"/>
    <property type="match status" value="1"/>
</dbReference>
<evidence type="ECO:0000313" key="11">
    <source>
        <dbReference type="EMBL" id="KAK5060698.1"/>
    </source>
</evidence>
<keyword evidence="3" id="KW-0540">Nuclease</keyword>
<dbReference type="SMART" id="SM00474">
    <property type="entry name" value="35EXOc"/>
    <property type="match status" value="1"/>
</dbReference>
<keyword evidence="2" id="KW-0698">rRNA processing</keyword>
<dbReference type="InterPro" id="IPR010997">
    <property type="entry name" value="HRDC-like_sf"/>
</dbReference>
<feature type="region of interest" description="Disordered" evidence="9">
    <location>
        <begin position="109"/>
        <end position="131"/>
    </location>
</feature>
<proteinExistence type="inferred from homology"/>
<feature type="region of interest" description="Disordered" evidence="9">
    <location>
        <begin position="639"/>
        <end position="751"/>
    </location>
</feature>
<dbReference type="SUPFAM" id="SSF53098">
    <property type="entry name" value="Ribonuclease H-like"/>
    <property type="match status" value="1"/>
</dbReference>
<dbReference type="SUPFAM" id="SSF47819">
    <property type="entry name" value="HRDC-like"/>
    <property type="match status" value="1"/>
</dbReference>
<dbReference type="InterPro" id="IPR049559">
    <property type="entry name" value="Rrp6p-like_exo"/>
</dbReference>
<evidence type="ECO:0000256" key="9">
    <source>
        <dbReference type="SAM" id="MobiDB-lite"/>
    </source>
</evidence>
<dbReference type="Pfam" id="PF00570">
    <property type="entry name" value="HRDC"/>
    <property type="match status" value="1"/>
</dbReference>
<accession>A0ABR0JBM6</accession>
<comment type="similarity">
    <text evidence="8">Belongs to the exosome component 10/RRP6 family.</text>
</comment>